<evidence type="ECO:0000256" key="1">
    <source>
        <dbReference type="ARBA" id="ARBA00007205"/>
    </source>
</evidence>
<feature type="region of interest" description="Disordered" evidence="3">
    <location>
        <begin position="125"/>
        <end position="156"/>
    </location>
</feature>
<name>S4RZU0_PETMA</name>
<accession>S4RZU0</accession>
<reference evidence="5" key="1">
    <citation type="submission" date="2025-08" db="UniProtKB">
        <authorList>
            <consortium name="Ensembl"/>
        </authorList>
    </citation>
    <scope>IDENTIFICATION</scope>
</reference>
<reference evidence="5" key="2">
    <citation type="submission" date="2025-09" db="UniProtKB">
        <authorList>
            <consortium name="Ensembl"/>
        </authorList>
    </citation>
    <scope>IDENTIFICATION</scope>
</reference>
<dbReference type="InterPro" id="IPR035892">
    <property type="entry name" value="C2_domain_sf"/>
</dbReference>
<dbReference type="Gene3D" id="1.20.120.360">
    <property type="entry name" value="Axin interactor, dorsalization-associated protein, N-terminal domain"/>
    <property type="match status" value="1"/>
</dbReference>
<evidence type="ECO:0000313" key="5">
    <source>
        <dbReference type="Ensembl" id="ENSPMAP00000010731.1"/>
    </source>
</evidence>
<dbReference type="Ensembl" id="ENSPMAT00000010777.1">
    <property type="protein sequence ID" value="ENSPMAP00000010731.1"/>
    <property type="gene ID" value="ENSPMAG00000009760.1"/>
</dbReference>
<dbReference type="InterPro" id="IPR036818">
    <property type="entry name" value="AIDA_N_sf"/>
</dbReference>
<dbReference type="Pfam" id="PF14186">
    <property type="entry name" value="Aida_C2"/>
    <property type="match status" value="1"/>
</dbReference>
<proteinExistence type="inferred from homology"/>
<dbReference type="InterPro" id="IPR025939">
    <property type="entry name" value="Aida_C"/>
</dbReference>
<dbReference type="PANTHER" id="PTHR28654:SF1">
    <property type="entry name" value="AXIN INTERACTOR, DORSALIZATION-ASSOCIATED PROTEIN"/>
    <property type="match status" value="1"/>
</dbReference>
<dbReference type="PANTHER" id="PTHR28654">
    <property type="entry name" value="AXIN INTERACTOR, DORSALIZATION-ASSOCIATED PROTEIN"/>
    <property type="match status" value="1"/>
</dbReference>
<keyword evidence="2" id="KW-0217">Developmental protein</keyword>
<dbReference type="GeneTree" id="ENSGT00390000016465"/>
<dbReference type="GO" id="GO:0016020">
    <property type="term" value="C:membrane"/>
    <property type="evidence" value="ECO:0007669"/>
    <property type="project" value="TreeGrafter"/>
</dbReference>
<feature type="compositionally biased region" description="Polar residues" evidence="3">
    <location>
        <begin position="141"/>
        <end position="152"/>
    </location>
</feature>
<dbReference type="SUPFAM" id="SSF109779">
    <property type="entry name" value="Domain from hypothetical 2610208m17rik protein"/>
    <property type="match status" value="1"/>
</dbReference>
<evidence type="ECO:0000256" key="2">
    <source>
        <dbReference type="ARBA" id="ARBA00022473"/>
    </source>
</evidence>
<dbReference type="FunFam" id="1.20.120.360:FF:000001">
    <property type="entry name" value="Axin interactor, dorsalization-associated protein"/>
    <property type="match status" value="1"/>
</dbReference>
<dbReference type="InterPro" id="IPR023421">
    <property type="entry name" value="AIDA_N"/>
</dbReference>
<comment type="similarity">
    <text evidence="1">Belongs to the AIDA family.</text>
</comment>
<sequence length="235" mass="25966">MGDIGKLVMKWHDSFGKATDFDSWGQLVEAVDEYMILARQLLKEAQSPPNCSGFTEDQKKILGKIAACLEVRSQSLQTTQSNEEFPLEDLKQLEPVIKNILTYNKEFPFDVQPLPQRRLLAPGEEQSLDVGGEEEEDGASAPNTDALRSTGTLLPRLPSEPGMTLLTIRIDKIGLKDAGQCIDPYITVSVKDASAVELSPIQDTPVASRKEDTFVHFGMDVEIQKHVEQLPKGDA</sequence>
<protein>
    <submittedName>
        <fullName evidence="5">Axin interactor, dorsalization associated</fullName>
    </submittedName>
</protein>
<dbReference type="HOGENOM" id="CLU_064322_0_0_1"/>
<feature type="domain" description="C2 Aida-type" evidence="4">
    <location>
        <begin position="154"/>
        <end position="235"/>
    </location>
</feature>
<evidence type="ECO:0000256" key="3">
    <source>
        <dbReference type="SAM" id="MobiDB-lite"/>
    </source>
</evidence>
<dbReference type="OMA" id="HWSARFR"/>
<dbReference type="GO" id="GO:0048264">
    <property type="term" value="P:determination of ventral identity"/>
    <property type="evidence" value="ECO:0007669"/>
    <property type="project" value="TreeGrafter"/>
</dbReference>
<dbReference type="Gene3D" id="2.60.40.150">
    <property type="entry name" value="C2 domain"/>
    <property type="match status" value="1"/>
</dbReference>
<dbReference type="Pfam" id="PF08910">
    <property type="entry name" value="Aida_N"/>
    <property type="match status" value="1"/>
</dbReference>
<dbReference type="AlphaFoldDB" id="S4RZU0"/>
<evidence type="ECO:0000259" key="4">
    <source>
        <dbReference type="PROSITE" id="PS51911"/>
    </source>
</evidence>
<dbReference type="GO" id="GO:0035091">
    <property type="term" value="F:phosphatidylinositol binding"/>
    <property type="evidence" value="ECO:0007669"/>
    <property type="project" value="TreeGrafter"/>
</dbReference>
<organism evidence="5">
    <name type="scientific">Petromyzon marinus</name>
    <name type="common">Sea lamprey</name>
    <dbReference type="NCBI Taxonomy" id="7757"/>
    <lineage>
        <taxon>Eukaryota</taxon>
        <taxon>Metazoa</taxon>
        <taxon>Chordata</taxon>
        <taxon>Craniata</taxon>
        <taxon>Vertebrata</taxon>
        <taxon>Cyclostomata</taxon>
        <taxon>Hyperoartia</taxon>
        <taxon>Petromyzontiformes</taxon>
        <taxon>Petromyzontidae</taxon>
        <taxon>Petromyzon</taxon>
    </lineage>
</organism>
<dbReference type="PROSITE" id="PS51911">
    <property type="entry name" value="C2_AIDA"/>
    <property type="match status" value="1"/>
</dbReference>